<proteinExistence type="predicted"/>
<protein>
    <recommendedName>
        <fullName evidence="4">ASCH domain-containing protein</fullName>
    </recommendedName>
</protein>
<sequence>MNMGISGFNPSFLVGIESVRQAHGSPLVKLAGRRLTEFALVRFVEDGDWFAECPVVLDFDGVQVEVCHSKFDELAIGWDTIDTEASITGWEWSEFTPLWSHRDECLEPFVGQELREVVLLEWRPAEPNRDLAAGAVTVEFVFAGTACGSPTASTKTASRPVRPHRSTSDTDWTAEHDGPGRTRAWMPLSLSHSGDGLHPRLPRRSPGSVTMDHHPSLRTPCSAPGGAIPDVGARTRLRLAWRPGQKLTEPDRGPPTTRDPTPPRERQPQARLASAAPPIAAT</sequence>
<evidence type="ECO:0000313" key="3">
    <source>
        <dbReference type="Proteomes" id="UP001432209"/>
    </source>
</evidence>
<organism evidence="2 3">
    <name type="scientific">Streptomyces niveus</name>
    <name type="common">Streptomyces spheroides</name>
    <dbReference type="NCBI Taxonomy" id="193462"/>
    <lineage>
        <taxon>Bacteria</taxon>
        <taxon>Bacillati</taxon>
        <taxon>Actinomycetota</taxon>
        <taxon>Actinomycetes</taxon>
        <taxon>Kitasatosporales</taxon>
        <taxon>Streptomycetaceae</taxon>
        <taxon>Streptomyces</taxon>
    </lineage>
</organism>
<dbReference type="RefSeq" id="WP_329073682.1">
    <property type="nucleotide sequence ID" value="NZ_CP109495.1"/>
</dbReference>
<feature type="region of interest" description="Disordered" evidence="1">
    <location>
        <begin position="149"/>
        <end position="282"/>
    </location>
</feature>
<evidence type="ECO:0008006" key="4">
    <source>
        <dbReference type="Google" id="ProtNLM"/>
    </source>
</evidence>
<name>A0ABZ1ZY25_STRNV</name>
<dbReference type="Proteomes" id="UP001432209">
    <property type="component" value="Chromosome"/>
</dbReference>
<accession>A0ABZ1ZY25</accession>
<feature type="compositionally biased region" description="Low complexity" evidence="1">
    <location>
        <begin position="269"/>
        <end position="282"/>
    </location>
</feature>
<gene>
    <name evidence="2" type="ORF">OG442_00380</name>
</gene>
<evidence type="ECO:0000256" key="1">
    <source>
        <dbReference type="SAM" id="MobiDB-lite"/>
    </source>
</evidence>
<evidence type="ECO:0000313" key="2">
    <source>
        <dbReference type="EMBL" id="WUX50138.1"/>
    </source>
</evidence>
<keyword evidence="3" id="KW-1185">Reference proteome</keyword>
<dbReference type="EMBL" id="CP109495">
    <property type="protein sequence ID" value="WUX50138.1"/>
    <property type="molecule type" value="Genomic_DNA"/>
</dbReference>
<reference evidence="2" key="1">
    <citation type="submission" date="2022-10" db="EMBL/GenBank/DDBJ databases">
        <title>The complete genomes of actinobacterial strains from the NBC collection.</title>
        <authorList>
            <person name="Joergensen T.S."/>
            <person name="Alvarez Arevalo M."/>
            <person name="Sterndorff E.B."/>
            <person name="Faurdal D."/>
            <person name="Vuksanovic O."/>
            <person name="Mourched A.-S."/>
            <person name="Charusanti P."/>
            <person name="Shaw S."/>
            <person name="Blin K."/>
            <person name="Weber T."/>
        </authorList>
    </citation>
    <scope>NUCLEOTIDE SEQUENCE</scope>
    <source>
        <strain evidence="2">NBC_01432</strain>
    </source>
</reference>